<evidence type="ECO:0000313" key="4">
    <source>
        <dbReference type="Proteomes" id="UP000078561"/>
    </source>
</evidence>
<dbReference type="Proteomes" id="UP000078561">
    <property type="component" value="Unassembled WGS sequence"/>
</dbReference>
<evidence type="ECO:0000313" key="3">
    <source>
        <dbReference type="EMBL" id="SAL96234.1"/>
    </source>
</evidence>
<evidence type="ECO:0000259" key="2">
    <source>
        <dbReference type="PROSITE" id="PS50966"/>
    </source>
</evidence>
<gene>
    <name evidence="3" type="primary">ABSGL_01616.1 scaffold 1853</name>
</gene>
<dbReference type="PROSITE" id="PS50966">
    <property type="entry name" value="ZF_SWIM"/>
    <property type="match status" value="1"/>
</dbReference>
<reference evidence="3" key="1">
    <citation type="submission" date="2016-04" db="EMBL/GenBank/DDBJ databases">
        <authorList>
            <person name="Evans L.H."/>
            <person name="Alamgir A."/>
            <person name="Owens N."/>
            <person name="Weber N.D."/>
            <person name="Virtaneva K."/>
            <person name="Barbian K."/>
            <person name="Babar A."/>
            <person name="Rosenke K."/>
        </authorList>
    </citation>
    <scope>NUCLEOTIDE SEQUENCE [LARGE SCALE GENOMIC DNA]</scope>
    <source>
        <strain evidence="3">CBS 101.48</strain>
    </source>
</reference>
<dbReference type="OrthoDB" id="2506357at2759"/>
<keyword evidence="1" id="KW-0863">Zinc-finger</keyword>
<feature type="domain" description="SWIM-type" evidence="2">
    <location>
        <begin position="540"/>
        <end position="573"/>
    </location>
</feature>
<accession>A0A163IZA1</accession>
<dbReference type="STRING" id="4829.A0A163IZA1"/>
<proteinExistence type="predicted"/>
<dbReference type="AlphaFoldDB" id="A0A163IZA1"/>
<dbReference type="InterPro" id="IPR007527">
    <property type="entry name" value="Znf_SWIM"/>
</dbReference>
<sequence>MNTTITNPQSIRVHPEYTDEAVTIDFTTIEEYDHWFATVASKHATFGIKNTHAPANRLADRPVVSQYFICDHAGLPRKNETSTPENKRRKTLKTSIKVGCLAKFAKHVYANGSVKVVYNWIHNNHDPCQMEDIVSSRLPLDLRNWIVNCVDRHMNLKSIKSLLRLNIDQLDELDGNIGGGRFPPSLIIKQQDVVNIVNEKLNKMSKKHAIDRLSVKEWLDYLQGKNHHTFLFEQENGPFVVAWYSKWQKDLLEGALDWCIDSTHQTCKSMTNPNLYCYLYTIVVRSPFTNKGVPVAFMLTSNEIIPILVKWLQNIKDNNNLNVARIMIDCSTAEIGAIRQVFGDVDILLCHWHIKRAWDVNVKKHIKGSDKYQTKALRDGVRICIDGMMEASSSDQFNDLWTSFETTYQDDFTAFYTYFRDLWYNRKELWSKAYRQDAPFHTNNLIESYHNQLKTHYLGRKRQNRMDRTIYVLSQVMIADYRLEAAQVFYKVKPFPLSKSEKLAKNRAEEVDENAAYSMIVKITEELFSCESFTNNEVVYHVVISPSGYILSCSCPVVSGICKHMFLVSKVKVIPYYANRSAPATPLPVVAPLTSLDSPTSPLATVPIEPTPISNTISNTEFHDKVAVLGRSLLRSIDDAERRVSGDDLLMDDLCDKIKSSLNVIDTVGNRRLYSARQL</sequence>
<protein>
    <recommendedName>
        <fullName evidence="2">SWIM-type domain-containing protein</fullName>
    </recommendedName>
</protein>
<keyword evidence="1" id="KW-0479">Metal-binding</keyword>
<dbReference type="InParanoid" id="A0A163IZA1"/>
<dbReference type="PANTHER" id="PTHR33977">
    <property type="entry name" value="ZINC ION BINDING PROTEIN"/>
    <property type="match status" value="1"/>
</dbReference>
<dbReference type="GO" id="GO:0008270">
    <property type="term" value="F:zinc ion binding"/>
    <property type="evidence" value="ECO:0007669"/>
    <property type="project" value="UniProtKB-KW"/>
</dbReference>
<keyword evidence="4" id="KW-1185">Reference proteome</keyword>
<name>A0A163IZA1_ABSGL</name>
<evidence type="ECO:0000256" key="1">
    <source>
        <dbReference type="PROSITE-ProRule" id="PRU00325"/>
    </source>
</evidence>
<dbReference type="EMBL" id="LT550791">
    <property type="protein sequence ID" value="SAL96234.1"/>
    <property type="molecule type" value="Genomic_DNA"/>
</dbReference>
<dbReference type="PANTHER" id="PTHR33977:SF1">
    <property type="entry name" value="ZINC ION BINDING PROTEIN"/>
    <property type="match status" value="1"/>
</dbReference>
<organism evidence="3">
    <name type="scientific">Absidia glauca</name>
    <name type="common">Pin mould</name>
    <dbReference type="NCBI Taxonomy" id="4829"/>
    <lineage>
        <taxon>Eukaryota</taxon>
        <taxon>Fungi</taxon>
        <taxon>Fungi incertae sedis</taxon>
        <taxon>Mucoromycota</taxon>
        <taxon>Mucoromycotina</taxon>
        <taxon>Mucoromycetes</taxon>
        <taxon>Mucorales</taxon>
        <taxon>Cunninghamellaceae</taxon>
        <taxon>Absidia</taxon>
    </lineage>
</organism>
<keyword evidence="1" id="KW-0862">Zinc</keyword>